<dbReference type="AlphaFoldDB" id="A0A9P5Z3P1"/>
<comment type="caution">
    <text evidence="2">The sequence shown here is derived from an EMBL/GenBank/DDBJ whole genome shotgun (WGS) entry which is preliminary data.</text>
</comment>
<keyword evidence="3" id="KW-1185">Reference proteome</keyword>
<sequence length="58" mass="6838">MRMRGWLVFTRLYCYWQLAFALCFALCRVVGCGDWDFFSWIRVTCACMSATYVVCVCD</sequence>
<evidence type="ECO:0000313" key="3">
    <source>
        <dbReference type="Proteomes" id="UP000807469"/>
    </source>
</evidence>
<keyword evidence="1" id="KW-0472">Membrane</keyword>
<dbReference type="Proteomes" id="UP000807469">
    <property type="component" value="Unassembled WGS sequence"/>
</dbReference>
<protein>
    <submittedName>
        <fullName evidence="2">Uncharacterized protein</fullName>
    </submittedName>
</protein>
<keyword evidence="1" id="KW-1133">Transmembrane helix</keyword>
<feature type="transmembrane region" description="Helical" evidence="1">
    <location>
        <begin position="37"/>
        <end position="57"/>
    </location>
</feature>
<dbReference type="OrthoDB" id="408493at2759"/>
<dbReference type="EMBL" id="MU155200">
    <property type="protein sequence ID" value="KAF9480088.1"/>
    <property type="molecule type" value="Genomic_DNA"/>
</dbReference>
<evidence type="ECO:0000256" key="1">
    <source>
        <dbReference type="SAM" id="Phobius"/>
    </source>
</evidence>
<organism evidence="2 3">
    <name type="scientific">Pholiota conissans</name>
    <dbReference type="NCBI Taxonomy" id="109636"/>
    <lineage>
        <taxon>Eukaryota</taxon>
        <taxon>Fungi</taxon>
        <taxon>Dikarya</taxon>
        <taxon>Basidiomycota</taxon>
        <taxon>Agaricomycotina</taxon>
        <taxon>Agaricomycetes</taxon>
        <taxon>Agaricomycetidae</taxon>
        <taxon>Agaricales</taxon>
        <taxon>Agaricineae</taxon>
        <taxon>Strophariaceae</taxon>
        <taxon>Pholiota</taxon>
    </lineage>
</organism>
<gene>
    <name evidence="2" type="ORF">BDN70DRAFT_643153</name>
</gene>
<reference evidence="2" key="1">
    <citation type="submission" date="2020-11" db="EMBL/GenBank/DDBJ databases">
        <authorList>
            <consortium name="DOE Joint Genome Institute"/>
            <person name="Ahrendt S."/>
            <person name="Riley R."/>
            <person name="Andreopoulos W."/>
            <person name="Labutti K."/>
            <person name="Pangilinan J."/>
            <person name="Ruiz-Duenas F.J."/>
            <person name="Barrasa J.M."/>
            <person name="Sanchez-Garcia M."/>
            <person name="Camarero S."/>
            <person name="Miyauchi S."/>
            <person name="Serrano A."/>
            <person name="Linde D."/>
            <person name="Babiker R."/>
            <person name="Drula E."/>
            <person name="Ayuso-Fernandez I."/>
            <person name="Pacheco R."/>
            <person name="Padilla G."/>
            <person name="Ferreira P."/>
            <person name="Barriuso J."/>
            <person name="Kellner H."/>
            <person name="Castanera R."/>
            <person name="Alfaro M."/>
            <person name="Ramirez L."/>
            <person name="Pisabarro A.G."/>
            <person name="Kuo A."/>
            <person name="Tritt A."/>
            <person name="Lipzen A."/>
            <person name="He G."/>
            <person name="Yan M."/>
            <person name="Ng V."/>
            <person name="Cullen D."/>
            <person name="Martin F."/>
            <person name="Rosso M.-N."/>
            <person name="Henrissat B."/>
            <person name="Hibbett D."/>
            <person name="Martinez A.T."/>
            <person name="Grigoriev I.V."/>
        </authorList>
    </citation>
    <scope>NUCLEOTIDE SEQUENCE</scope>
    <source>
        <strain evidence="2">CIRM-BRFM 674</strain>
    </source>
</reference>
<keyword evidence="1" id="KW-0812">Transmembrane</keyword>
<proteinExistence type="predicted"/>
<name>A0A9P5Z3P1_9AGAR</name>
<accession>A0A9P5Z3P1</accession>
<evidence type="ECO:0000313" key="2">
    <source>
        <dbReference type="EMBL" id="KAF9480088.1"/>
    </source>
</evidence>
<feature type="transmembrane region" description="Helical" evidence="1">
    <location>
        <begin position="12"/>
        <end position="31"/>
    </location>
</feature>